<keyword evidence="3" id="KW-0862">Zinc</keyword>
<dbReference type="GO" id="GO:0004842">
    <property type="term" value="F:ubiquitin-protein transferase activity"/>
    <property type="evidence" value="ECO:0007669"/>
    <property type="project" value="TreeGrafter"/>
</dbReference>
<dbReference type="InterPro" id="IPR033275">
    <property type="entry name" value="MARCH-like"/>
</dbReference>
<name>A0AAV1DWB8_OLDCO</name>
<dbReference type="GO" id="GO:0016567">
    <property type="term" value="P:protein ubiquitination"/>
    <property type="evidence" value="ECO:0007669"/>
    <property type="project" value="TreeGrafter"/>
</dbReference>
<evidence type="ECO:0000256" key="4">
    <source>
        <dbReference type="SAM" id="MobiDB-lite"/>
    </source>
</evidence>
<dbReference type="CDD" id="cd16495">
    <property type="entry name" value="RING_CH-C4HC3_MARCH"/>
    <property type="match status" value="1"/>
</dbReference>
<keyword evidence="2" id="KW-0863">Zinc-finger</keyword>
<reference evidence="6" key="1">
    <citation type="submission" date="2023-03" db="EMBL/GenBank/DDBJ databases">
        <authorList>
            <person name="Julca I."/>
        </authorList>
    </citation>
    <scope>NUCLEOTIDE SEQUENCE</scope>
</reference>
<feature type="compositionally biased region" description="Acidic residues" evidence="4">
    <location>
        <begin position="50"/>
        <end position="60"/>
    </location>
</feature>
<feature type="compositionally biased region" description="Low complexity" evidence="4">
    <location>
        <begin position="30"/>
        <end position="46"/>
    </location>
</feature>
<dbReference type="Gene3D" id="3.30.40.10">
    <property type="entry name" value="Zinc/RING finger domain, C3HC4 (zinc finger)"/>
    <property type="match status" value="1"/>
</dbReference>
<dbReference type="GO" id="GO:0008270">
    <property type="term" value="F:zinc ion binding"/>
    <property type="evidence" value="ECO:0007669"/>
    <property type="project" value="UniProtKB-KW"/>
</dbReference>
<dbReference type="AlphaFoldDB" id="A0AAV1DWB8"/>
<evidence type="ECO:0000256" key="1">
    <source>
        <dbReference type="ARBA" id="ARBA00022723"/>
    </source>
</evidence>
<evidence type="ECO:0000313" key="7">
    <source>
        <dbReference type="Proteomes" id="UP001161247"/>
    </source>
</evidence>
<evidence type="ECO:0000259" key="5">
    <source>
        <dbReference type="PROSITE" id="PS51292"/>
    </source>
</evidence>
<protein>
    <submittedName>
        <fullName evidence="6">OLC1v1012515C1</fullName>
    </submittedName>
</protein>
<proteinExistence type="predicted"/>
<dbReference type="SUPFAM" id="SSF57850">
    <property type="entry name" value="RING/U-box"/>
    <property type="match status" value="1"/>
</dbReference>
<evidence type="ECO:0000313" key="6">
    <source>
        <dbReference type="EMBL" id="CAI9112130.1"/>
    </source>
</evidence>
<sequence length="155" mass="16987">MGEDLILAVDRLKSPESLQSTQGVQTIAASKESSSSHSVDPSVSISTVDIQEDEGIGGEDEPLIQTVECRICQEEDSIKNLEIPCACNGSLKFAHRECVQRWCNEKGDITCEICHQPYQPNYTAPPPMHPEDTAIDISDGWTIAGTPLDLRDPDF</sequence>
<dbReference type="Proteomes" id="UP001161247">
    <property type="component" value="Chromosome 7"/>
</dbReference>
<evidence type="ECO:0000256" key="3">
    <source>
        <dbReference type="ARBA" id="ARBA00022833"/>
    </source>
</evidence>
<dbReference type="SMART" id="SM00744">
    <property type="entry name" value="RINGv"/>
    <property type="match status" value="1"/>
</dbReference>
<dbReference type="PANTHER" id="PTHR23012:SF215">
    <property type="entry name" value="RING_FYVE_PHD ZINC FINGER SUPERFAMILY PROTEIN"/>
    <property type="match status" value="1"/>
</dbReference>
<dbReference type="PANTHER" id="PTHR23012">
    <property type="entry name" value="RING/FYVE/PHD ZINC FINGER DOMAIN-CONTAINING"/>
    <property type="match status" value="1"/>
</dbReference>
<feature type="compositionally biased region" description="Polar residues" evidence="4">
    <location>
        <begin position="17"/>
        <end position="28"/>
    </location>
</feature>
<organism evidence="6 7">
    <name type="scientific">Oldenlandia corymbosa var. corymbosa</name>
    <dbReference type="NCBI Taxonomy" id="529605"/>
    <lineage>
        <taxon>Eukaryota</taxon>
        <taxon>Viridiplantae</taxon>
        <taxon>Streptophyta</taxon>
        <taxon>Embryophyta</taxon>
        <taxon>Tracheophyta</taxon>
        <taxon>Spermatophyta</taxon>
        <taxon>Magnoliopsida</taxon>
        <taxon>eudicotyledons</taxon>
        <taxon>Gunneridae</taxon>
        <taxon>Pentapetalae</taxon>
        <taxon>asterids</taxon>
        <taxon>lamiids</taxon>
        <taxon>Gentianales</taxon>
        <taxon>Rubiaceae</taxon>
        <taxon>Rubioideae</taxon>
        <taxon>Spermacoceae</taxon>
        <taxon>Hedyotis-Oldenlandia complex</taxon>
        <taxon>Oldenlandia</taxon>
    </lineage>
</organism>
<dbReference type="EMBL" id="OX459124">
    <property type="protein sequence ID" value="CAI9112130.1"/>
    <property type="molecule type" value="Genomic_DNA"/>
</dbReference>
<dbReference type="FunFam" id="3.30.40.10:FF:000146">
    <property type="entry name" value="RING/FYVE/PHD zinc finger protein"/>
    <property type="match status" value="1"/>
</dbReference>
<dbReference type="InterPro" id="IPR011016">
    <property type="entry name" value="Znf_RING-CH"/>
</dbReference>
<dbReference type="InterPro" id="IPR013083">
    <property type="entry name" value="Znf_RING/FYVE/PHD"/>
</dbReference>
<dbReference type="GO" id="GO:0016020">
    <property type="term" value="C:membrane"/>
    <property type="evidence" value="ECO:0007669"/>
    <property type="project" value="TreeGrafter"/>
</dbReference>
<keyword evidence="7" id="KW-1185">Reference proteome</keyword>
<feature type="region of interest" description="Disordered" evidence="4">
    <location>
        <begin position="17"/>
        <end position="60"/>
    </location>
</feature>
<accession>A0AAV1DWB8</accession>
<gene>
    <name evidence="6" type="ORF">OLC1_LOCUS19379</name>
</gene>
<dbReference type="PROSITE" id="PS51292">
    <property type="entry name" value="ZF_RING_CH"/>
    <property type="match status" value="1"/>
</dbReference>
<evidence type="ECO:0000256" key="2">
    <source>
        <dbReference type="ARBA" id="ARBA00022771"/>
    </source>
</evidence>
<dbReference type="Pfam" id="PF12906">
    <property type="entry name" value="RINGv"/>
    <property type="match status" value="1"/>
</dbReference>
<feature type="domain" description="RING-CH-type" evidence="5">
    <location>
        <begin position="61"/>
        <end position="121"/>
    </location>
</feature>
<keyword evidence="1" id="KW-0479">Metal-binding</keyword>